<feature type="compositionally biased region" description="Basic and acidic residues" evidence="6">
    <location>
        <begin position="275"/>
        <end position="284"/>
    </location>
</feature>
<name>E9CRD3_COCPS</name>
<keyword evidence="4" id="KW-0862">Zinc</keyword>
<reference evidence="9" key="2">
    <citation type="submission" date="2010-03" db="EMBL/GenBank/DDBJ databases">
        <title>The genome sequence of Coccidioides posadasii strain Silveira.</title>
        <authorList>
            <consortium name="The Broad Institute Genome Sequencing Center for Infectious Disease"/>
            <person name="Neafsey D."/>
            <person name="Orbach M."/>
            <person name="Henn M.R."/>
            <person name="Cole G.T."/>
            <person name="Galgiani J."/>
            <person name="Gardner M.J."/>
            <person name="Kirkland T.N."/>
            <person name="Taylor J.W."/>
            <person name="Young S.K."/>
            <person name="Zeng Q."/>
            <person name="Koehrsen M."/>
            <person name="Alvarado L."/>
            <person name="Berlin A."/>
            <person name="Borenstein D."/>
            <person name="Chapman S.B."/>
            <person name="Chen Z."/>
            <person name="Engels R."/>
            <person name="Freedman E."/>
            <person name="Gellesch M."/>
            <person name="Goldberg J."/>
            <person name="Griggs A."/>
            <person name="Gujja S."/>
            <person name="Heilman E."/>
            <person name="Heiman D."/>
            <person name="Howarth C."/>
            <person name="Jen D."/>
            <person name="Larson L."/>
            <person name="Mehta T."/>
            <person name="Neiman D."/>
            <person name="Park D."/>
            <person name="Pearson M."/>
            <person name="Richards J."/>
            <person name="Roberts A."/>
            <person name="Saif S."/>
            <person name="Shea T."/>
            <person name="Shenoy N."/>
            <person name="Sisk P."/>
            <person name="Stolte C."/>
            <person name="Sykes S."/>
            <person name="Walk T."/>
            <person name="White J."/>
            <person name="Yandava C."/>
            <person name="Haas B."/>
            <person name="Nusbaum C."/>
            <person name="Birren B."/>
        </authorList>
    </citation>
    <scope>NUCLEOTIDE SEQUENCE [LARGE SCALE GENOMIC DNA]</scope>
    <source>
        <strain evidence="9">RMSCC 757 / Silveira</strain>
    </source>
</reference>
<dbReference type="VEuPathDB" id="FungiDB:CPSG_00313"/>
<dbReference type="SMART" id="SM00355">
    <property type="entry name" value="ZnF_C2H2"/>
    <property type="match status" value="7"/>
</dbReference>
<dbReference type="VEuPathDB" id="FungiDB:D8B26_000901"/>
<keyword evidence="1" id="KW-0479">Metal-binding</keyword>
<proteinExistence type="predicted"/>
<keyword evidence="9" id="KW-1185">Reference proteome</keyword>
<dbReference type="GO" id="GO:0005634">
    <property type="term" value="C:nucleus"/>
    <property type="evidence" value="ECO:0007669"/>
    <property type="project" value="TreeGrafter"/>
</dbReference>
<dbReference type="GO" id="GO:0043565">
    <property type="term" value="F:sequence-specific DNA binding"/>
    <property type="evidence" value="ECO:0007669"/>
    <property type="project" value="TreeGrafter"/>
</dbReference>
<dbReference type="OMA" id="NNTAMAK"/>
<dbReference type="InterPro" id="IPR013087">
    <property type="entry name" value="Znf_C2H2_type"/>
</dbReference>
<dbReference type="EMBL" id="GL636486">
    <property type="protein sequence ID" value="EFW22414.1"/>
    <property type="molecule type" value="Genomic_DNA"/>
</dbReference>
<reference evidence="9" key="1">
    <citation type="journal article" date="2010" name="Genome Res.">
        <title>Population genomic sequencing of Coccidioides fungi reveals recent hybridization and transposon control.</title>
        <authorList>
            <person name="Neafsey D.E."/>
            <person name="Barker B.M."/>
            <person name="Sharpton T.J."/>
            <person name="Stajich J.E."/>
            <person name="Park D.J."/>
            <person name="Whiston E."/>
            <person name="Hung C.-Y."/>
            <person name="McMahan C."/>
            <person name="White J."/>
            <person name="Sykes S."/>
            <person name="Heiman D."/>
            <person name="Young S."/>
            <person name="Zeng Q."/>
            <person name="Abouelleil A."/>
            <person name="Aftuck L."/>
            <person name="Bessette D."/>
            <person name="Brown A."/>
            <person name="FitzGerald M."/>
            <person name="Lui A."/>
            <person name="Macdonald J.P."/>
            <person name="Priest M."/>
            <person name="Orbach M.J."/>
            <person name="Galgiani J.N."/>
            <person name="Kirkland T.N."/>
            <person name="Cole G.T."/>
            <person name="Birren B.W."/>
            <person name="Henn M.R."/>
            <person name="Taylor J.W."/>
            <person name="Rounsley S.D."/>
        </authorList>
    </citation>
    <scope>NUCLEOTIDE SEQUENCE [LARGE SCALE GENOMIC DNA]</scope>
    <source>
        <strain evidence="9">RMSCC 757 / Silveira</strain>
    </source>
</reference>
<gene>
    <name evidence="8" type="ORF">CPSG_00313</name>
</gene>
<feature type="region of interest" description="Disordered" evidence="6">
    <location>
        <begin position="185"/>
        <end position="215"/>
    </location>
</feature>
<feature type="compositionally biased region" description="Low complexity" evidence="6">
    <location>
        <begin position="299"/>
        <end position="333"/>
    </location>
</feature>
<dbReference type="AlphaFoldDB" id="E9CRD3"/>
<dbReference type="STRING" id="443226.E9CRD3"/>
<evidence type="ECO:0000256" key="2">
    <source>
        <dbReference type="ARBA" id="ARBA00022737"/>
    </source>
</evidence>
<feature type="domain" description="C2H2-type" evidence="7">
    <location>
        <begin position="352"/>
        <end position="376"/>
    </location>
</feature>
<dbReference type="PROSITE" id="PS00028">
    <property type="entry name" value="ZINC_FINGER_C2H2_1"/>
    <property type="match status" value="2"/>
</dbReference>
<evidence type="ECO:0000256" key="4">
    <source>
        <dbReference type="ARBA" id="ARBA00022833"/>
    </source>
</evidence>
<sequence length="535" mass="59890">MALSLALRYCCFWSRKISGRSGVVVHDKGQHPNRSTCILSQQPFSFFFSTHHDQETTVAIVCCLQNHRYRARKGQIIVPTPADQMHHSENMQEAALMRQCLKCETVVENSQVYMCHIRPGVLRQCHVCALIFEIECEFERHKLVAHPRVLSANNTAMAKPQPAPVAPEGREQGFRYLPMDDYTEVRPRENRTVDAPGPLPSELRSDPETSTDILEDPFDDRCALAQGSESGKLVEIAFLEPLQGDLLLDLSPPDEKAGSLSKAISQFQSVVRSRPTREEPEAEHQQSPTQDVELKKRVPISTTTTPTASPPSARVTPQASGPIKASPPSSAQAPPQPPKVKSPEQNTQMSGIMCYECGTNFSNVIALHQHQMMDKHNYCEWCYAFFADRTLLHKHKQHVHSFKCAVCGLSHFTLEDLIAHQQLKAHCYCKPCNSYFKDQKSHRQHMATMHDNSRHTPSPPKPTATVAASGGRHKCTVPSCAFTSATAEQLRSHQQKENHNFCRPCNKAFCDAMALKNHKNGGGRHDENVKKHESG</sequence>
<protein>
    <recommendedName>
        <fullName evidence="7">C2H2-type domain-containing protein</fullName>
    </recommendedName>
</protein>
<evidence type="ECO:0000259" key="7">
    <source>
        <dbReference type="PROSITE" id="PS50157"/>
    </source>
</evidence>
<evidence type="ECO:0000256" key="1">
    <source>
        <dbReference type="ARBA" id="ARBA00022723"/>
    </source>
</evidence>
<evidence type="ECO:0000256" key="5">
    <source>
        <dbReference type="PROSITE-ProRule" id="PRU00042"/>
    </source>
</evidence>
<dbReference type="Proteomes" id="UP000002497">
    <property type="component" value="Unassembled WGS sequence"/>
</dbReference>
<keyword evidence="3 5" id="KW-0863">Zinc-finger</keyword>
<feature type="region of interest" description="Disordered" evidence="6">
    <location>
        <begin position="268"/>
        <end position="345"/>
    </location>
</feature>
<dbReference type="PROSITE" id="PS50157">
    <property type="entry name" value="ZINC_FINGER_C2H2_2"/>
    <property type="match status" value="2"/>
</dbReference>
<evidence type="ECO:0000313" key="9">
    <source>
        <dbReference type="Proteomes" id="UP000002497"/>
    </source>
</evidence>
<dbReference type="GO" id="GO:0008270">
    <property type="term" value="F:zinc ion binding"/>
    <property type="evidence" value="ECO:0007669"/>
    <property type="project" value="UniProtKB-KW"/>
</dbReference>
<organism evidence="9">
    <name type="scientific">Coccidioides posadasii (strain RMSCC 757 / Silveira)</name>
    <name type="common">Valley fever fungus</name>
    <dbReference type="NCBI Taxonomy" id="443226"/>
    <lineage>
        <taxon>Eukaryota</taxon>
        <taxon>Fungi</taxon>
        <taxon>Dikarya</taxon>
        <taxon>Ascomycota</taxon>
        <taxon>Pezizomycotina</taxon>
        <taxon>Eurotiomycetes</taxon>
        <taxon>Eurotiomycetidae</taxon>
        <taxon>Onygenales</taxon>
        <taxon>Onygenaceae</taxon>
        <taxon>Coccidioides</taxon>
    </lineage>
</organism>
<dbReference type="OrthoDB" id="6077919at2759"/>
<evidence type="ECO:0000313" key="8">
    <source>
        <dbReference type="EMBL" id="EFW22414.1"/>
    </source>
</evidence>
<keyword evidence="2" id="KW-0677">Repeat</keyword>
<dbReference type="HOGENOM" id="CLU_038168_0_0_1"/>
<accession>E9CRD3</accession>
<feature type="domain" description="C2H2-type" evidence="7">
    <location>
        <begin position="402"/>
        <end position="431"/>
    </location>
</feature>
<dbReference type="PANTHER" id="PTHR24408:SF58">
    <property type="entry name" value="TRANSCRIPTION FACTOR (TFIIIA), PUTATIVE (AFU_ORTHOLOGUE AFUA_1G05150)-RELATED"/>
    <property type="match status" value="1"/>
</dbReference>
<dbReference type="eggNOG" id="KOG1721">
    <property type="taxonomic scope" value="Eukaryota"/>
</dbReference>
<evidence type="ECO:0000256" key="6">
    <source>
        <dbReference type="SAM" id="MobiDB-lite"/>
    </source>
</evidence>
<evidence type="ECO:0000256" key="3">
    <source>
        <dbReference type="ARBA" id="ARBA00022771"/>
    </source>
</evidence>
<dbReference type="PANTHER" id="PTHR24408">
    <property type="entry name" value="ZINC FINGER PROTEIN"/>
    <property type="match status" value="1"/>
</dbReference>
<dbReference type="GO" id="GO:0000981">
    <property type="term" value="F:DNA-binding transcription factor activity, RNA polymerase II-specific"/>
    <property type="evidence" value="ECO:0007669"/>
    <property type="project" value="TreeGrafter"/>
</dbReference>